<dbReference type="InterPro" id="IPR043131">
    <property type="entry name" value="BCAT-like_N"/>
</dbReference>
<dbReference type="SUPFAM" id="SSF56752">
    <property type="entry name" value="D-aminoacid aminotransferase-like PLP-dependent enzymes"/>
    <property type="match status" value="1"/>
</dbReference>
<dbReference type="GO" id="GO:0000162">
    <property type="term" value="P:L-tryptophan biosynthetic process"/>
    <property type="evidence" value="ECO:0007669"/>
    <property type="project" value="TreeGrafter"/>
</dbReference>
<dbReference type="SUPFAM" id="SSF56322">
    <property type="entry name" value="ADC synthase"/>
    <property type="match status" value="1"/>
</dbReference>
<evidence type="ECO:0000313" key="4">
    <source>
        <dbReference type="Proteomes" id="UP001139410"/>
    </source>
</evidence>
<organism evidence="3 4">
    <name type="scientific">Sphingomonas cremea</name>
    <dbReference type="NCBI Taxonomy" id="2904799"/>
    <lineage>
        <taxon>Bacteria</taxon>
        <taxon>Pseudomonadati</taxon>
        <taxon>Pseudomonadota</taxon>
        <taxon>Alphaproteobacteria</taxon>
        <taxon>Sphingomonadales</taxon>
        <taxon>Sphingomonadaceae</taxon>
        <taxon>Sphingomonas</taxon>
    </lineage>
</organism>
<dbReference type="RefSeq" id="WP_235067779.1">
    <property type="nucleotide sequence ID" value="NZ_JAKFGM010000002.1"/>
</dbReference>
<dbReference type="InterPro" id="IPR005801">
    <property type="entry name" value="ADC_synthase"/>
</dbReference>
<keyword evidence="3" id="KW-0032">Aminotransferase</keyword>
<dbReference type="Proteomes" id="UP001139410">
    <property type="component" value="Unassembled WGS sequence"/>
</dbReference>
<protein>
    <recommendedName>
        <fullName evidence="1">Probable branched-chain-amino-acid aminotransferase</fullName>
    </recommendedName>
</protein>
<gene>
    <name evidence="3" type="primary">pabB</name>
    <name evidence="3" type="ORF">LVY65_09310</name>
</gene>
<accession>A0A9X1TYL5</accession>
<comment type="caution">
    <text evidence="3">The sequence shown here is derived from an EMBL/GenBank/DDBJ whole genome shotgun (WGS) entry which is preliminary data.</text>
</comment>
<dbReference type="AlphaFoldDB" id="A0A9X1TYL5"/>
<dbReference type="InterPro" id="IPR019999">
    <property type="entry name" value="Anth_synth_I-like"/>
</dbReference>
<name>A0A9X1TYL5_9SPHN</name>
<evidence type="ECO:0000256" key="1">
    <source>
        <dbReference type="ARBA" id="ARBA00014472"/>
    </source>
</evidence>
<dbReference type="PANTHER" id="PTHR11236:SF50">
    <property type="entry name" value="AMINODEOXYCHORISMATE SYNTHASE COMPONENT 1"/>
    <property type="match status" value="1"/>
</dbReference>
<sequence>MIVLFDDARKGGAPPRLYRQPAELIIARELDDVGPALETVRNGLRAGKHAAGYLAYEAGYAFDPKLRSSARIGEGPLLCFGLYQGSETPHPPELFHSPDGAFIGPIHPRISQGAYAKAVAQVHEHLFAGDFYQANLTFGCDVAVAGNPLALYARLRRSSLAGWGGVLIHEDRALISLSPEQFFTIQRGIVEARPMKGTAPRRVDPAADRAEAEALAADEKQRAENLMIVDLMRNDLARVSIAGTVAVPELFKVEAYPTVHQMVSRITSRLRPECDAVDLLQTIFPCGSVTGAPKVAAIEALARLEPEPRGAYTGSMGWIEPNSQGDAGDAAFNVLIRTLEWHVGSTKARLGLGSGLVVDSNAGNEWAECLLKGDFVRREVQDFDLIETMGFDPSEGIIELERHLDRMKNSAADLDFQFDRHAARNELQAATFGRKQRAMVRLLLSRSGSMAIQLKSYDDPDMLPVRVAVRPLPVDPSDFRLRYKTTDRRFLDLARQREGEYETVFVDPDGQLTEGSRTSIFVERDGKLLTPPLSRGLMPGILRAKLIDEGRAQEAELTPADLEGGFYVGNIVRGLIPAKIA</sequence>
<dbReference type="InterPro" id="IPR005802">
    <property type="entry name" value="ADC_synth_comp_1"/>
</dbReference>
<dbReference type="GO" id="GO:0009396">
    <property type="term" value="P:folic acid-containing compound biosynthetic process"/>
    <property type="evidence" value="ECO:0007669"/>
    <property type="project" value="InterPro"/>
</dbReference>
<dbReference type="Pfam" id="PF01063">
    <property type="entry name" value="Aminotran_4"/>
    <property type="match status" value="1"/>
</dbReference>
<dbReference type="PANTHER" id="PTHR11236">
    <property type="entry name" value="AMINOBENZOATE/ANTHRANILATE SYNTHASE"/>
    <property type="match status" value="1"/>
</dbReference>
<reference evidence="3" key="1">
    <citation type="submission" date="2022-01" db="EMBL/GenBank/DDBJ databases">
        <authorList>
            <person name="Jo J.-H."/>
            <person name="Im W.-T."/>
        </authorList>
    </citation>
    <scope>NUCLEOTIDE SEQUENCE</scope>
    <source>
        <strain evidence="3">G124</strain>
    </source>
</reference>
<keyword evidence="4" id="KW-1185">Reference proteome</keyword>
<keyword evidence="3" id="KW-0808">Transferase</keyword>
<dbReference type="Gene3D" id="3.30.470.10">
    <property type="match status" value="1"/>
</dbReference>
<dbReference type="Gene3D" id="3.20.10.10">
    <property type="entry name" value="D-amino Acid Aminotransferase, subunit A, domain 2"/>
    <property type="match status" value="1"/>
</dbReference>
<feature type="domain" description="Chorismate-utilising enzyme C-terminal" evidence="2">
    <location>
        <begin position="113"/>
        <end position="372"/>
    </location>
</feature>
<dbReference type="GO" id="GO:0046820">
    <property type="term" value="F:4-amino-4-deoxychorismate synthase activity"/>
    <property type="evidence" value="ECO:0007669"/>
    <property type="project" value="TreeGrafter"/>
</dbReference>
<dbReference type="InterPro" id="IPR015890">
    <property type="entry name" value="Chorismate_C"/>
</dbReference>
<dbReference type="Pfam" id="PF00425">
    <property type="entry name" value="Chorismate_bind"/>
    <property type="match status" value="1"/>
</dbReference>
<evidence type="ECO:0000259" key="2">
    <source>
        <dbReference type="Pfam" id="PF00425"/>
    </source>
</evidence>
<dbReference type="NCBIfam" id="TIGR00553">
    <property type="entry name" value="pabB"/>
    <property type="match status" value="1"/>
</dbReference>
<dbReference type="PRINTS" id="PR00095">
    <property type="entry name" value="ANTSNTHASEI"/>
</dbReference>
<dbReference type="Gene3D" id="3.60.120.10">
    <property type="entry name" value="Anthranilate synthase"/>
    <property type="match status" value="1"/>
</dbReference>
<proteinExistence type="predicted"/>
<dbReference type="InterPro" id="IPR043132">
    <property type="entry name" value="BCAT-like_C"/>
</dbReference>
<dbReference type="EMBL" id="JAKFGM010000002">
    <property type="protein sequence ID" value="MCF2515258.1"/>
    <property type="molecule type" value="Genomic_DNA"/>
</dbReference>
<dbReference type="InterPro" id="IPR036038">
    <property type="entry name" value="Aminotransferase-like"/>
</dbReference>
<dbReference type="InterPro" id="IPR001544">
    <property type="entry name" value="Aminotrans_IV"/>
</dbReference>
<evidence type="ECO:0000313" key="3">
    <source>
        <dbReference type="EMBL" id="MCF2515258.1"/>
    </source>
</evidence>